<dbReference type="Pfam" id="PF03081">
    <property type="entry name" value="Exo70_C"/>
    <property type="match status" value="1"/>
</dbReference>
<dbReference type="AlphaFoldDB" id="A0AAJ5YVS7"/>
<protein>
    <submittedName>
        <fullName evidence="4">Exocyst complex component exo70</fullName>
    </submittedName>
</protein>
<evidence type="ECO:0000259" key="3">
    <source>
        <dbReference type="Pfam" id="PF03081"/>
    </source>
</evidence>
<evidence type="ECO:0000256" key="1">
    <source>
        <dbReference type="ARBA" id="ARBA00006756"/>
    </source>
</evidence>
<organism evidence="4 5">
    <name type="scientific">Malassezia yamatoensis</name>
    <dbReference type="NCBI Taxonomy" id="253288"/>
    <lineage>
        <taxon>Eukaryota</taxon>
        <taxon>Fungi</taxon>
        <taxon>Dikarya</taxon>
        <taxon>Basidiomycota</taxon>
        <taxon>Ustilaginomycotina</taxon>
        <taxon>Malasseziomycetes</taxon>
        <taxon>Malasseziales</taxon>
        <taxon>Malasseziaceae</taxon>
        <taxon>Malassezia</taxon>
    </lineage>
</organism>
<dbReference type="InterPro" id="IPR046364">
    <property type="entry name" value="Exo70_C"/>
</dbReference>
<feature type="domain" description="Exocyst complex subunit Exo70 C-terminal" evidence="3">
    <location>
        <begin position="268"/>
        <end position="632"/>
    </location>
</feature>
<evidence type="ECO:0000313" key="4">
    <source>
        <dbReference type="EMBL" id="WFD00698.1"/>
    </source>
</evidence>
<name>A0AAJ5YVS7_9BASI</name>
<dbReference type="SUPFAM" id="SSF74788">
    <property type="entry name" value="Cullin repeat-like"/>
    <property type="match status" value="1"/>
</dbReference>
<keyword evidence="5" id="KW-1185">Reference proteome</keyword>
<gene>
    <name evidence="4" type="primary">EXO70</name>
    <name evidence="4" type="ORF">MYAM1_003450</name>
</gene>
<evidence type="ECO:0000256" key="2">
    <source>
        <dbReference type="ARBA" id="ARBA00022448"/>
    </source>
</evidence>
<dbReference type="GO" id="GO:0005546">
    <property type="term" value="F:phosphatidylinositol-4,5-bisphosphate binding"/>
    <property type="evidence" value="ECO:0007669"/>
    <property type="project" value="InterPro"/>
</dbReference>
<accession>A0AAJ5YVS7</accession>
<reference evidence="4 5" key="1">
    <citation type="submission" date="2023-03" db="EMBL/GenBank/DDBJ databases">
        <title>Mating type loci evolution in Malassezia.</title>
        <authorList>
            <person name="Coelho M.A."/>
        </authorList>
    </citation>
    <scope>NUCLEOTIDE SEQUENCE [LARGE SCALE GENOMIC DNA]</scope>
    <source>
        <strain evidence="4 5">CBS 9725</strain>
    </source>
</reference>
<keyword evidence="2" id="KW-0813">Transport</keyword>
<proteinExistence type="inferred from homology"/>
<dbReference type="Gene3D" id="1.20.1280.170">
    <property type="entry name" value="Exocyst complex component Exo70"/>
    <property type="match status" value="1"/>
</dbReference>
<dbReference type="GO" id="GO:0006887">
    <property type="term" value="P:exocytosis"/>
    <property type="evidence" value="ECO:0007669"/>
    <property type="project" value="InterPro"/>
</dbReference>
<dbReference type="EMBL" id="CP119947">
    <property type="protein sequence ID" value="WFD00698.1"/>
    <property type="molecule type" value="Genomic_DNA"/>
</dbReference>
<dbReference type="InterPro" id="IPR016159">
    <property type="entry name" value="Cullin_repeat-like_dom_sf"/>
</dbReference>
<sequence>MNGQPSSSMEHNMGLAEMELLEQNQKRLANLTSRMTTILNGFDRRLVKLESSILPIHKSTQQLSQISSNVEATKQELTRSLQHYGVVVDEEPLLLRGPNPGNPWPYLEAIQRVAQGIQRNHAGGVRNHEQVLSKMNSLVELGARHVADLVRDYTAAESSAIDLRIHLEQRTALHSLSNECVMSIKALLQFLYTLQMPSSGASPFHTALDSYASVRSKFCEISLEPLTTQMMQVANRMQDPSIHAPREALVHYQRHSAGIYPWLQGTIDLFQNEYSITLSLFDGMVWQSQAMQIYQKILQPVMQSVDLLLPKLLPRLEHGLHAHRMLMLDFLGASQLALGQEAERWAEITRSNSPSTSKMPMAVKQSRQEAMQFFPEFLRDIRAIPVQREHDVLHVDVSDISKVGIELFGNVTEYRDVMMSLLRYLGKPNWLDQNTYAQRPVATSVDALYEEYMNDLFAEIVSSLERSVVAVSQPTTAALFLLINLTYLQEEIQRLQSNLPPSSLSRINKMLFQSHRAARTSYLESWNDVLSALTEAPMNSSRMGAMGRFGSLGQSHDRSSDQLVRFFDGIAEKERIHQAQPLLQQNPALSTMLQEDVVRLVCPIYNVYISKQKIDSKADRRPTEHDLERILTQMFKTKSS</sequence>
<evidence type="ECO:0000313" key="5">
    <source>
        <dbReference type="Proteomes" id="UP001219567"/>
    </source>
</evidence>
<dbReference type="GO" id="GO:0000145">
    <property type="term" value="C:exocyst"/>
    <property type="evidence" value="ECO:0007669"/>
    <property type="project" value="InterPro"/>
</dbReference>
<dbReference type="Proteomes" id="UP001219567">
    <property type="component" value="Chromosome 5"/>
</dbReference>
<comment type="similarity">
    <text evidence="1">Belongs to the EXO70 family.</text>
</comment>